<dbReference type="Pfam" id="PF05231">
    <property type="entry name" value="MASE1"/>
    <property type="match status" value="1"/>
</dbReference>
<dbReference type="InterPro" id="IPR029787">
    <property type="entry name" value="Nucleotide_cyclase"/>
</dbReference>
<gene>
    <name evidence="9" type="ORF">LYSHEL_18260</name>
</gene>
<dbReference type="InterPro" id="IPR001633">
    <property type="entry name" value="EAL_dom"/>
</dbReference>
<dbReference type="InterPro" id="IPR000160">
    <property type="entry name" value="GGDEF_dom"/>
</dbReference>
<dbReference type="Pfam" id="PF00563">
    <property type="entry name" value="EAL"/>
    <property type="match status" value="1"/>
</dbReference>
<feature type="domain" description="EAL" evidence="7">
    <location>
        <begin position="475"/>
        <end position="732"/>
    </location>
</feature>
<dbReference type="RefSeq" id="WP_213433728.1">
    <property type="nucleotide sequence ID" value="NZ_AP024546.1"/>
</dbReference>
<dbReference type="Proteomes" id="UP000680514">
    <property type="component" value="Chromosome"/>
</dbReference>
<feature type="transmembrane region" description="Helical" evidence="6">
    <location>
        <begin position="36"/>
        <end position="58"/>
    </location>
</feature>
<dbReference type="CDD" id="cd01948">
    <property type="entry name" value="EAL"/>
    <property type="match status" value="1"/>
</dbReference>
<proteinExistence type="predicted"/>
<evidence type="ECO:0000256" key="3">
    <source>
        <dbReference type="ARBA" id="ARBA00022692"/>
    </source>
</evidence>
<evidence type="ECO:0000256" key="1">
    <source>
        <dbReference type="ARBA" id="ARBA00004651"/>
    </source>
</evidence>
<feature type="domain" description="GGDEF" evidence="8">
    <location>
        <begin position="332"/>
        <end position="464"/>
    </location>
</feature>
<dbReference type="NCBIfam" id="TIGR00254">
    <property type="entry name" value="GGDEF"/>
    <property type="match status" value="1"/>
</dbReference>
<keyword evidence="4 6" id="KW-1133">Transmembrane helix</keyword>
<name>A0ABM7QEH7_9GAMM</name>
<accession>A0ABM7QEH7</accession>
<evidence type="ECO:0000256" key="2">
    <source>
        <dbReference type="ARBA" id="ARBA00022475"/>
    </source>
</evidence>
<dbReference type="Gene3D" id="3.30.70.270">
    <property type="match status" value="1"/>
</dbReference>
<dbReference type="PROSITE" id="PS50887">
    <property type="entry name" value="GGDEF"/>
    <property type="match status" value="1"/>
</dbReference>
<dbReference type="Gene3D" id="3.20.20.450">
    <property type="entry name" value="EAL domain"/>
    <property type="match status" value="1"/>
</dbReference>
<evidence type="ECO:0000256" key="6">
    <source>
        <dbReference type="SAM" id="Phobius"/>
    </source>
</evidence>
<keyword evidence="10" id="KW-1185">Reference proteome</keyword>
<dbReference type="CDD" id="cd01949">
    <property type="entry name" value="GGDEF"/>
    <property type="match status" value="1"/>
</dbReference>
<protein>
    <recommendedName>
        <fullName evidence="11">EAL domain-containing protein</fullName>
    </recommendedName>
</protein>
<feature type="transmembrane region" description="Helical" evidence="6">
    <location>
        <begin position="78"/>
        <end position="98"/>
    </location>
</feature>
<keyword evidence="3 6" id="KW-0812">Transmembrane</keyword>
<dbReference type="InterPro" id="IPR043128">
    <property type="entry name" value="Rev_trsase/Diguanyl_cyclase"/>
</dbReference>
<evidence type="ECO:0000256" key="4">
    <source>
        <dbReference type="ARBA" id="ARBA00022989"/>
    </source>
</evidence>
<dbReference type="PANTHER" id="PTHR33121">
    <property type="entry name" value="CYCLIC DI-GMP PHOSPHODIESTERASE PDEF"/>
    <property type="match status" value="1"/>
</dbReference>
<reference evidence="9 10" key="1">
    <citation type="submission" date="2021-03" db="EMBL/GenBank/DDBJ databases">
        <title>Complete Genome Sequences of Two Lysobacter Strains Isolated from Sea Water (Lysobacter caseinilyticus) and Soil (Lysobacter helvus) in South Korea.</title>
        <authorList>
            <person name="Watanabe Y."/>
            <person name="Arakawa K."/>
        </authorList>
    </citation>
    <scope>NUCLEOTIDE SEQUENCE [LARGE SCALE GENOMIC DNA]</scope>
    <source>
        <strain evidence="9 10">D10</strain>
    </source>
</reference>
<keyword evidence="2" id="KW-1003">Cell membrane</keyword>
<evidence type="ECO:0000259" key="8">
    <source>
        <dbReference type="PROSITE" id="PS50887"/>
    </source>
</evidence>
<evidence type="ECO:0000256" key="5">
    <source>
        <dbReference type="ARBA" id="ARBA00023136"/>
    </source>
</evidence>
<feature type="transmembrane region" description="Helical" evidence="6">
    <location>
        <begin position="119"/>
        <end position="138"/>
    </location>
</feature>
<evidence type="ECO:0000313" key="9">
    <source>
        <dbReference type="EMBL" id="BCT95955.1"/>
    </source>
</evidence>
<dbReference type="SMART" id="SM00052">
    <property type="entry name" value="EAL"/>
    <property type="match status" value="1"/>
</dbReference>
<feature type="transmembrane region" description="Helical" evidence="6">
    <location>
        <begin position="150"/>
        <end position="172"/>
    </location>
</feature>
<sequence>MGHALGTLKRFLLLTGLYYAGAVLASFYLRTPDDITLFWPSAGVGFAVVVRYGLRWAVIVPAALLLLHLTVDPVPDAFVPYSVAANTLSTLAAGWYVLRHRRNDGLHLRTSDGLMLLRGGILLGVAGATIGTIGLVYSGMVPPIESGRAWLLWTLGDLLGITTMAPALSVVLGEGGLRESLWKDRVDKREQTVWTFALVASMAAIVSAGQSGNLYALGLVSLPLALLLWAAVRFSPLTTMVGTILVVTFISLLTGLGLGGFTRPLTLLDASVLMLLLVLISVIPVMLAVATYEQRHTAAALYQRATRDQLTGLLNRATFEERARERLAGAEPDLSLLYLDLDHFKLVNDSASHVAGDDMIRSVAGVVSGEFGDSALVARTGGDEFAVLVPITESAAIACGRRVLAAIDGLRIDWQDQMLTAAASIGIAHSATPHVDFDGLLSHADAACFAAKEYGGNRLVAASREGDELAVRTASMRSALQVREALDQRRFTLFAQPIVPLDPAAASHLRNFEVLLRWTDATGAPRAPAELIAAAERYRLGPRLDRYVVDAVLEWLEARPDQAAMIHHCGINLGGGTLVDEEFSDYFAARLRRSSVPAEKLCLEITETSVVRDRARAQRFIARMRDLGCRFALDDFGTGFCSFGYLQHLDVDYLKIDGSFVRDLGQSELANAVVRSITQIAHVLDKRTVAEQAETVEQLDVLRGMGVDYAQGYAIRRPQSIESFFSEAPARIDALR</sequence>
<dbReference type="EMBL" id="AP024546">
    <property type="protein sequence ID" value="BCT95955.1"/>
    <property type="molecule type" value="Genomic_DNA"/>
</dbReference>
<evidence type="ECO:0000259" key="7">
    <source>
        <dbReference type="PROSITE" id="PS50883"/>
    </source>
</evidence>
<keyword evidence="5 6" id="KW-0472">Membrane</keyword>
<organism evidence="9 10">
    <name type="scientific">Lysobacter helvus</name>
    <dbReference type="NCBI Taxonomy" id="2675059"/>
    <lineage>
        <taxon>Bacteria</taxon>
        <taxon>Pseudomonadati</taxon>
        <taxon>Pseudomonadota</taxon>
        <taxon>Gammaproteobacteria</taxon>
        <taxon>Lysobacterales</taxon>
        <taxon>Lysobacteraceae</taxon>
        <taxon>Lysobacter</taxon>
    </lineage>
</organism>
<feature type="transmembrane region" description="Helical" evidence="6">
    <location>
        <begin position="239"/>
        <end position="258"/>
    </location>
</feature>
<evidence type="ECO:0000313" key="10">
    <source>
        <dbReference type="Proteomes" id="UP000680514"/>
    </source>
</evidence>
<feature type="transmembrane region" description="Helical" evidence="6">
    <location>
        <begin position="12"/>
        <end position="29"/>
    </location>
</feature>
<dbReference type="InterPro" id="IPR050706">
    <property type="entry name" value="Cyclic-di-GMP_PDE-like"/>
</dbReference>
<dbReference type="InterPro" id="IPR035919">
    <property type="entry name" value="EAL_sf"/>
</dbReference>
<feature type="transmembrane region" description="Helical" evidence="6">
    <location>
        <begin position="192"/>
        <end position="208"/>
    </location>
</feature>
<dbReference type="SUPFAM" id="SSF141868">
    <property type="entry name" value="EAL domain-like"/>
    <property type="match status" value="1"/>
</dbReference>
<dbReference type="PROSITE" id="PS50883">
    <property type="entry name" value="EAL"/>
    <property type="match status" value="1"/>
</dbReference>
<dbReference type="Pfam" id="PF00990">
    <property type="entry name" value="GGDEF"/>
    <property type="match status" value="1"/>
</dbReference>
<dbReference type="SUPFAM" id="SSF55073">
    <property type="entry name" value="Nucleotide cyclase"/>
    <property type="match status" value="1"/>
</dbReference>
<evidence type="ECO:0008006" key="11">
    <source>
        <dbReference type="Google" id="ProtNLM"/>
    </source>
</evidence>
<feature type="transmembrane region" description="Helical" evidence="6">
    <location>
        <begin position="270"/>
        <end position="292"/>
    </location>
</feature>
<dbReference type="PANTHER" id="PTHR33121:SF23">
    <property type="entry name" value="CYCLIC DI-GMP PHOSPHODIESTERASE PDEB"/>
    <property type="match status" value="1"/>
</dbReference>
<comment type="subcellular location">
    <subcellularLocation>
        <location evidence="1">Cell membrane</location>
        <topology evidence="1">Multi-pass membrane protein</topology>
    </subcellularLocation>
</comment>
<dbReference type="InterPro" id="IPR007895">
    <property type="entry name" value="MASE1"/>
</dbReference>
<dbReference type="SMART" id="SM00267">
    <property type="entry name" value="GGDEF"/>
    <property type="match status" value="1"/>
</dbReference>